<evidence type="ECO:0000313" key="4">
    <source>
        <dbReference type="EMBL" id="RMB94146.1"/>
    </source>
</evidence>
<dbReference type="Pfam" id="PF03133">
    <property type="entry name" value="TTL"/>
    <property type="match status" value="1"/>
</dbReference>
<dbReference type="GO" id="GO:0005524">
    <property type="term" value="F:ATP binding"/>
    <property type="evidence" value="ECO:0007669"/>
    <property type="project" value="UniProtKB-KW"/>
</dbReference>
<dbReference type="GO" id="GO:0036064">
    <property type="term" value="C:ciliary basal body"/>
    <property type="evidence" value="ECO:0007669"/>
    <property type="project" value="TreeGrafter"/>
</dbReference>
<keyword evidence="3" id="KW-0067">ATP-binding</keyword>
<keyword evidence="2" id="KW-0547">Nucleotide-binding</keyword>
<evidence type="ECO:0000256" key="3">
    <source>
        <dbReference type="ARBA" id="ARBA00022840"/>
    </source>
</evidence>
<proteinExistence type="predicted"/>
<sequence>MGKKCSIRYSAREYLSLETEPEGYQLFKLKLVVSRQDLYLEPLPVLFVPVRWAAQHCGLKEVGENDKWTVLWTDNMVTLDRLRTMKRFQKINHFPGMMELCRKDLLARNLNRTLQLFPEKYNVFPRTCCLPAEWHGTAPRGRRDTGRGRLLACSFWAPEPNP</sequence>
<dbReference type="GO" id="GO:0000226">
    <property type="term" value="P:microtubule cytoskeleton organization"/>
    <property type="evidence" value="ECO:0007669"/>
    <property type="project" value="TreeGrafter"/>
</dbReference>
<dbReference type="PANTHER" id="PTHR12241:SF91">
    <property type="entry name" value="TUBULIN POLYGLUTAMYLASE TTLL13"/>
    <property type="match status" value="1"/>
</dbReference>
<evidence type="ECO:0000256" key="2">
    <source>
        <dbReference type="ARBA" id="ARBA00022741"/>
    </source>
</evidence>
<dbReference type="PROSITE" id="PS51221">
    <property type="entry name" value="TTL"/>
    <property type="match status" value="1"/>
</dbReference>
<dbReference type="STRING" id="333673.A0A3M0JHB0"/>
<gene>
    <name evidence="4" type="ORF">DUI87_28951</name>
</gene>
<comment type="caution">
    <text evidence="4">The sequence shown here is derived from an EMBL/GenBank/DDBJ whole genome shotgun (WGS) entry which is preliminary data.</text>
</comment>
<keyword evidence="1" id="KW-0436">Ligase</keyword>
<keyword evidence="5" id="KW-1185">Reference proteome</keyword>
<dbReference type="PANTHER" id="PTHR12241">
    <property type="entry name" value="TUBULIN POLYGLUTAMYLASE"/>
    <property type="match status" value="1"/>
</dbReference>
<dbReference type="Proteomes" id="UP000269221">
    <property type="component" value="Unassembled WGS sequence"/>
</dbReference>
<organism evidence="4 5">
    <name type="scientific">Hirundo rustica rustica</name>
    <dbReference type="NCBI Taxonomy" id="333673"/>
    <lineage>
        <taxon>Eukaryota</taxon>
        <taxon>Metazoa</taxon>
        <taxon>Chordata</taxon>
        <taxon>Craniata</taxon>
        <taxon>Vertebrata</taxon>
        <taxon>Euteleostomi</taxon>
        <taxon>Archelosauria</taxon>
        <taxon>Archosauria</taxon>
        <taxon>Dinosauria</taxon>
        <taxon>Saurischia</taxon>
        <taxon>Theropoda</taxon>
        <taxon>Coelurosauria</taxon>
        <taxon>Aves</taxon>
        <taxon>Neognathae</taxon>
        <taxon>Neoaves</taxon>
        <taxon>Telluraves</taxon>
        <taxon>Australaves</taxon>
        <taxon>Passeriformes</taxon>
        <taxon>Sylvioidea</taxon>
        <taxon>Hirundinidae</taxon>
        <taxon>Hirundo</taxon>
    </lineage>
</organism>
<name>A0A3M0JHB0_HIRRU</name>
<dbReference type="AlphaFoldDB" id="A0A3M0JHB0"/>
<evidence type="ECO:0000256" key="1">
    <source>
        <dbReference type="ARBA" id="ARBA00022598"/>
    </source>
</evidence>
<reference evidence="4 5" key="1">
    <citation type="submission" date="2018-07" db="EMBL/GenBank/DDBJ databases">
        <title>A high quality draft genome assembly of the barn swallow (H. rustica rustica).</title>
        <authorList>
            <person name="Formenti G."/>
            <person name="Chiara M."/>
            <person name="Poveda L."/>
            <person name="Francoijs K.-J."/>
            <person name="Bonisoli-Alquati A."/>
            <person name="Canova L."/>
            <person name="Gianfranceschi L."/>
            <person name="Horner D.S."/>
            <person name="Saino N."/>
        </authorList>
    </citation>
    <scope>NUCLEOTIDE SEQUENCE [LARGE SCALE GENOMIC DNA]</scope>
    <source>
        <strain evidence="4">Chelidonia</strain>
        <tissue evidence="4">Blood</tissue>
    </source>
</reference>
<accession>A0A3M0JHB0</accession>
<dbReference type="OrthoDB" id="202825at2759"/>
<evidence type="ECO:0000313" key="5">
    <source>
        <dbReference type="Proteomes" id="UP000269221"/>
    </source>
</evidence>
<dbReference type="EMBL" id="QRBI01000197">
    <property type="protein sequence ID" value="RMB94146.1"/>
    <property type="molecule type" value="Genomic_DNA"/>
</dbReference>
<dbReference type="InterPro" id="IPR004344">
    <property type="entry name" value="TTL/TTLL_fam"/>
</dbReference>
<protein>
    <submittedName>
        <fullName evidence="4">Uncharacterized protein</fullName>
    </submittedName>
</protein>
<dbReference type="GO" id="GO:0070740">
    <property type="term" value="F:tubulin-glutamic acid ligase activity"/>
    <property type="evidence" value="ECO:0007669"/>
    <property type="project" value="TreeGrafter"/>
</dbReference>
<dbReference type="GO" id="GO:0015631">
    <property type="term" value="F:tubulin binding"/>
    <property type="evidence" value="ECO:0007669"/>
    <property type="project" value="TreeGrafter"/>
</dbReference>